<organism evidence="1 2">
    <name type="scientific">Mucilaginibacter gracilis</name>
    <dbReference type="NCBI Taxonomy" id="423350"/>
    <lineage>
        <taxon>Bacteria</taxon>
        <taxon>Pseudomonadati</taxon>
        <taxon>Bacteroidota</taxon>
        <taxon>Sphingobacteriia</taxon>
        <taxon>Sphingobacteriales</taxon>
        <taxon>Sphingobacteriaceae</taxon>
        <taxon>Mucilaginibacter</taxon>
    </lineage>
</organism>
<proteinExistence type="predicted"/>
<sequence>MDNHLAPSQDFSRSDLKLKGFKIYEVDSSFKAAPSFNRRDYYKISLDTGHIVIRYGDQLFETEGTLIFRLRILSQSLGQML</sequence>
<dbReference type="Proteomes" id="UP000268007">
    <property type="component" value="Unassembled WGS sequence"/>
</dbReference>
<name>A0A495J1U3_9SPHI</name>
<gene>
    <name evidence="1" type="ORF">BDD43_3090</name>
</gene>
<accession>A0A495J1U3</accession>
<keyword evidence="2" id="KW-1185">Reference proteome</keyword>
<dbReference type="EMBL" id="RBKU01000001">
    <property type="protein sequence ID" value="RKR82897.1"/>
    <property type="molecule type" value="Genomic_DNA"/>
</dbReference>
<comment type="caution">
    <text evidence="1">The sequence shown here is derived from an EMBL/GenBank/DDBJ whole genome shotgun (WGS) entry which is preliminary data.</text>
</comment>
<dbReference type="AlphaFoldDB" id="A0A495J1U3"/>
<evidence type="ECO:0000313" key="2">
    <source>
        <dbReference type="Proteomes" id="UP000268007"/>
    </source>
</evidence>
<reference evidence="1 2" key="1">
    <citation type="submission" date="2018-10" db="EMBL/GenBank/DDBJ databases">
        <title>Genomic Encyclopedia of Archaeal and Bacterial Type Strains, Phase II (KMG-II): from individual species to whole genera.</title>
        <authorList>
            <person name="Goeker M."/>
        </authorList>
    </citation>
    <scope>NUCLEOTIDE SEQUENCE [LARGE SCALE GENOMIC DNA]</scope>
    <source>
        <strain evidence="1 2">DSM 18602</strain>
    </source>
</reference>
<protein>
    <submittedName>
        <fullName evidence="1">Uncharacterized protein</fullName>
    </submittedName>
</protein>
<dbReference type="RefSeq" id="WP_121198449.1">
    <property type="nucleotide sequence ID" value="NZ_RBKU01000001.1"/>
</dbReference>
<evidence type="ECO:0000313" key="1">
    <source>
        <dbReference type="EMBL" id="RKR82897.1"/>
    </source>
</evidence>